<dbReference type="PROSITE" id="PS50994">
    <property type="entry name" value="INTEGRASE"/>
    <property type="match status" value="1"/>
</dbReference>
<evidence type="ECO:0000259" key="1">
    <source>
        <dbReference type="PROSITE" id="PS50994"/>
    </source>
</evidence>
<name>A0AAW2JM68_9LAMI</name>
<dbReference type="SUPFAM" id="SSF53098">
    <property type="entry name" value="Ribonuclease H-like"/>
    <property type="match status" value="1"/>
</dbReference>
<dbReference type="InterPro" id="IPR056924">
    <property type="entry name" value="SH3_Tf2-1"/>
</dbReference>
<dbReference type="InterPro" id="IPR001584">
    <property type="entry name" value="Integrase_cat-core"/>
</dbReference>
<dbReference type="GO" id="GO:0003676">
    <property type="term" value="F:nucleic acid binding"/>
    <property type="evidence" value="ECO:0007669"/>
    <property type="project" value="InterPro"/>
</dbReference>
<accession>A0AAW2JM68</accession>
<dbReference type="Pfam" id="PF24626">
    <property type="entry name" value="SH3_Tf2-1"/>
    <property type="match status" value="1"/>
</dbReference>
<dbReference type="PANTHER" id="PTHR45835:SF99">
    <property type="entry name" value="CHROMO DOMAIN-CONTAINING PROTEIN-RELATED"/>
    <property type="match status" value="1"/>
</dbReference>
<dbReference type="InterPro" id="IPR012337">
    <property type="entry name" value="RNaseH-like_sf"/>
</dbReference>
<dbReference type="GO" id="GO:0015074">
    <property type="term" value="P:DNA integration"/>
    <property type="evidence" value="ECO:0007669"/>
    <property type="project" value="InterPro"/>
</dbReference>
<reference evidence="2" key="2">
    <citation type="journal article" date="2024" name="Plant">
        <title>Genomic evolution and insights into agronomic trait innovations of Sesamum species.</title>
        <authorList>
            <person name="Miao H."/>
            <person name="Wang L."/>
            <person name="Qu L."/>
            <person name="Liu H."/>
            <person name="Sun Y."/>
            <person name="Le M."/>
            <person name="Wang Q."/>
            <person name="Wei S."/>
            <person name="Zheng Y."/>
            <person name="Lin W."/>
            <person name="Duan Y."/>
            <person name="Cao H."/>
            <person name="Xiong S."/>
            <person name="Wang X."/>
            <person name="Wei L."/>
            <person name="Li C."/>
            <person name="Ma Q."/>
            <person name="Ju M."/>
            <person name="Zhao R."/>
            <person name="Li G."/>
            <person name="Mu C."/>
            <person name="Tian Q."/>
            <person name="Mei H."/>
            <person name="Zhang T."/>
            <person name="Gao T."/>
            <person name="Zhang H."/>
        </authorList>
    </citation>
    <scope>NUCLEOTIDE SEQUENCE</scope>
    <source>
        <strain evidence="2">G01</strain>
    </source>
</reference>
<reference evidence="2" key="1">
    <citation type="submission" date="2020-06" db="EMBL/GenBank/DDBJ databases">
        <authorList>
            <person name="Li T."/>
            <person name="Hu X."/>
            <person name="Zhang T."/>
            <person name="Song X."/>
            <person name="Zhang H."/>
            <person name="Dai N."/>
            <person name="Sheng W."/>
            <person name="Hou X."/>
            <person name="Wei L."/>
        </authorList>
    </citation>
    <scope>NUCLEOTIDE SEQUENCE</scope>
    <source>
        <strain evidence="2">G01</strain>
        <tissue evidence="2">Leaf</tissue>
    </source>
</reference>
<comment type="caution">
    <text evidence="2">The sequence shown here is derived from an EMBL/GenBank/DDBJ whole genome shotgun (WGS) entry which is preliminary data.</text>
</comment>
<dbReference type="Gene3D" id="3.30.420.10">
    <property type="entry name" value="Ribonuclease H-like superfamily/Ribonuclease H"/>
    <property type="match status" value="1"/>
</dbReference>
<gene>
    <name evidence="2" type="ORF">Sangu_3204800</name>
</gene>
<protein>
    <submittedName>
        <fullName evidence="2">Transposon Tf2-11 polyprotein</fullName>
    </submittedName>
</protein>
<dbReference type="AlphaFoldDB" id="A0AAW2JM68"/>
<sequence>MDFVVGLPRTLRKHDAIWVIMDRLTKSAHFLPIRLGDSLDKLAELYVQEIVRLHGVPVSIVSNRDSRFTSRFWGSLQGALGTKLHFSIAFHPQTDGQSKRTIQTLEDMMRACIMEFKSNWDNRLPLMEFAYNNSIHSSIGMAPYEALYGRKCRSPVCSDIEGLRQLEGPELVQETMKKIQIVKKCLKATQDRQKSYVDKHRREMEYGVGDKVFLKVSSWKEILRFGKQGKLSPRYIGPYEIIERIGPLAYRLALPAELSQIHDVFHVSMMRRYRSDPSHVIHEPEVEISEELTYMEEPAEILDRSVRKLKNKEIPMVK</sequence>
<evidence type="ECO:0000313" key="2">
    <source>
        <dbReference type="EMBL" id="KAL0295083.1"/>
    </source>
</evidence>
<feature type="domain" description="Integrase catalytic" evidence="1">
    <location>
        <begin position="1"/>
        <end position="151"/>
    </location>
</feature>
<dbReference type="PANTHER" id="PTHR45835">
    <property type="entry name" value="YALI0A06105P"/>
    <property type="match status" value="1"/>
</dbReference>
<organism evidence="2">
    <name type="scientific">Sesamum angustifolium</name>
    <dbReference type="NCBI Taxonomy" id="2727405"/>
    <lineage>
        <taxon>Eukaryota</taxon>
        <taxon>Viridiplantae</taxon>
        <taxon>Streptophyta</taxon>
        <taxon>Embryophyta</taxon>
        <taxon>Tracheophyta</taxon>
        <taxon>Spermatophyta</taxon>
        <taxon>Magnoliopsida</taxon>
        <taxon>eudicotyledons</taxon>
        <taxon>Gunneridae</taxon>
        <taxon>Pentapetalae</taxon>
        <taxon>asterids</taxon>
        <taxon>lamiids</taxon>
        <taxon>Lamiales</taxon>
        <taxon>Pedaliaceae</taxon>
        <taxon>Sesamum</taxon>
    </lineage>
</organism>
<dbReference type="EMBL" id="JACGWK010000756">
    <property type="protein sequence ID" value="KAL0295083.1"/>
    <property type="molecule type" value="Genomic_DNA"/>
</dbReference>
<proteinExistence type="predicted"/>
<dbReference type="InterPro" id="IPR036397">
    <property type="entry name" value="RNaseH_sf"/>
</dbReference>